<dbReference type="Proteomes" id="UP000198680">
    <property type="component" value="Unassembled WGS sequence"/>
</dbReference>
<dbReference type="SUPFAM" id="SSF56601">
    <property type="entry name" value="beta-lactamase/transpeptidase-like"/>
    <property type="match status" value="1"/>
</dbReference>
<dbReference type="InterPro" id="IPR012338">
    <property type="entry name" value="Beta-lactam/transpept-like"/>
</dbReference>
<protein>
    <submittedName>
        <fullName evidence="2">D-alanyl-D-alanine carboxypeptidase</fullName>
    </submittedName>
</protein>
<dbReference type="PANTHER" id="PTHR46825">
    <property type="entry name" value="D-ALANYL-D-ALANINE-CARBOXYPEPTIDASE/ENDOPEPTIDASE AMPH"/>
    <property type="match status" value="1"/>
</dbReference>
<evidence type="ECO:0000313" key="3">
    <source>
        <dbReference type="Proteomes" id="UP000198680"/>
    </source>
</evidence>
<dbReference type="InterPro" id="IPR050491">
    <property type="entry name" value="AmpC-like"/>
</dbReference>
<dbReference type="Pfam" id="PF00144">
    <property type="entry name" value="Beta-lactamase"/>
    <property type="match status" value="1"/>
</dbReference>
<dbReference type="PANTHER" id="PTHR46825:SF7">
    <property type="entry name" value="D-ALANYL-D-ALANINE CARBOXYPEPTIDASE"/>
    <property type="match status" value="1"/>
</dbReference>
<name>A0A1G9QAL6_9ACTN</name>
<proteinExistence type="predicted"/>
<dbReference type="OrthoDB" id="5177574at2"/>
<dbReference type="EMBL" id="FNHE01000003">
    <property type="protein sequence ID" value="SDM07960.1"/>
    <property type="molecule type" value="Genomic_DNA"/>
</dbReference>
<keyword evidence="2" id="KW-0645">Protease</keyword>
<feature type="domain" description="Beta-lactamase-related" evidence="1">
    <location>
        <begin position="58"/>
        <end position="370"/>
    </location>
</feature>
<dbReference type="Gene3D" id="3.40.710.10">
    <property type="entry name" value="DD-peptidase/beta-lactamase superfamily"/>
    <property type="match status" value="1"/>
</dbReference>
<gene>
    <name evidence="2" type="ORF">SAMN05660642_01576</name>
</gene>
<dbReference type="STRING" id="1137991.SAMN05660642_01576"/>
<reference evidence="3" key="1">
    <citation type="submission" date="2016-10" db="EMBL/GenBank/DDBJ databases">
        <authorList>
            <person name="Varghese N."/>
            <person name="Submissions S."/>
        </authorList>
    </citation>
    <scope>NUCLEOTIDE SEQUENCE [LARGE SCALE GENOMIC DNA]</scope>
    <source>
        <strain evidence="3">DSM 45419</strain>
    </source>
</reference>
<keyword evidence="3" id="KW-1185">Reference proteome</keyword>
<dbReference type="RefSeq" id="WP_091216492.1">
    <property type="nucleotide sequence ID" value="NZ_FNHE01000003.1"/>
</dbReference>
<evidence type="ECO:0000259" key="1">
    <source>
        <dbReference type="Pfam" id="PF00144"/>
    </source>
</evidence>
<dbReference type="GO" id="GO:0004180">
    <property type="term" value="F:carboxypeptidase activity"/>
    <property type="evidence" value="ECO:0007669"/>
    <property type="project" value="UniProtKB-KW"/>
</dbReference>
<sequence length="399" mass="42209">MGAATRPTPHPRWRRTLTAGVASGVLVLAPLGGAAWAAPVAHPDGAELRCDSSVSAQLDAVVTATLERTGVPGVIVGVSGPDCRYEAAFGVADTATGEPMRTDFHSRIGSETKTFTVTALLQLVDDGAVGLDDPIGEYVAGVPEGDRITLRQLARMQSGLFNYSADEDFFQALASDPYRSFTPQQLLEYSFAHPLNFPPGEGWEYSNTNTILLGLVVEQVSGLPLHEYLEQEVLEPLALDDTVLPTDNAFPEPHAEGYTAFEGQVVVATDFNPSWGWAAGAMTSTLDDLQTWAEAVARGTLLEPGTQAQRLETAAPPGALPGVGYGLGIFVVQGWIGHNGSLPGYQSLTLHLPERETSLVVLLNSDAPPLSGDVAQSSSAFGTAITEVISPDDVFRLDP</sequence>
<keyword evidence="2" id="KW-0378">Hydrolase</keyword>
<evidence type="ECO:0000313" key="2">
    <source>
        <dbReference type="EMBL" id="SDM07960.1"/>
    </source>
</evidence>
<dbReference type="InterPro" id="IPR001466">
    <property type="entry name" value="Beta-lactam-related"/>
</dbReference>
<keyword evidence="2" id="KW-0121">Carboxypeptidase</keyword>
<accession>A0A1G9QAL6</accession>
<organism evidence="2 3">
    <name type="scientific">Geodermatophilus siccatus</name>
    <dbReference type="NCBI Taxonomy" id="1137991"/>
    <lineage>
        <taxon>Bacteria</taxon>
        <taxon>Bacillati</taxon>
        <taxon>Actinomycetota</taxon>
        <taxon>Actinomycetes</taxon>
        <taxon>Geodermatophilales</taxon>
        <taxon>Geodermatophilaceae</taxon>
        <taxon>Geodermatophilus</taxon>
    </lineage>
</organism>
<dbReference type="AlphaFoldDB" id="A0A1G9QAL6"/>